<feature type="domain" description="Fungal-type protein kinase" evidence="2">
    <location>
        <begin position="471"/>
        <end position="877"/>
    </location>
</feature>
<sequence length="1141" mass="129034">MFQDDVDADYGVVRDDEIDVDYPYPWDNDPEPKTPLRRPNPHDPIEPRRRRDRIRGRVPLTRNYDGSLTLPGDIKDGSSQETQDDHPLRIPQRELLSDPLHSDGLSGYSRLSQSELLLRNATTTPRHNRRAPLAKETPLALRETTNKYAMHPNKAEDKHLRNADDGIRVLIGPMPVEEFLDEFLPAVDESEMPDPTGAFDAVPAKANRDDGSWTLPGQIKGLMLPGQIEGSSQETQDDYPLRESQEELPPDPLHSDDLSGYPRLSLSDLLNGTEATTPRRNNIRAPIAKETPLAFRMTKNKRAIQSRKAAHKHLRNAADGIKVLIGPMPVEEFLNEFLPAVDESEMPDPTGAFDTVPAKANHETHIYPPLIAAINEYGRCPGLTFVDTSVTSEQHGRGVSKPDITAYNEGDVSLLKRVRSKRTNVIHTCANLGIAETFMEVKPHGQDPLEDDHGENRNFFAWENYKTNSADWEKRKKAFGQQVSYASEGCARQHRVFYHSVLIVGTEARFFRWDRAGTIVTRAFDYRRNPRLFCQYLWRFSGANMIERGFDPTVTVASEHETKLFEEAVTDEVAFQKGIDKKDKAKLGDALKVHYEKNKVTKTSIYNSSQSKTEEYLVSVPVHSPFTSAGRCCRGYWSTKLVGKSDGSTEGGPVGFLKDVWRIALPRLTPEGNVLTHMTGTVPNIPEPDCFGDVMDDSRNESEVLADGGEPVMGASGKAQTTKTQDFIYKEWVSDSCKVLPEHSTDDLYRRVVRHVHYRLALKTVGYPLSDFTDALELFLALQDVLEALIVAFEKCKRLHRDVSLDNIILCRSRVANRRVGVLIDWEFSVLVDREGKAGDYYRSGTWAYMSTNALLRPPGFRHSHQDDLESLLYVSLHCAVLWLPHNVKRRLGTWVFHFFDYSLDNETIAGGGQKRTYKYNPSKFCTEFVFTNGHITAWFSNAYADLATYAEEHVKGRTAETTWTGKTVRHHMRAVCAGISKGKQQGLERVVHNVEDKFEGEEVYYWATYISASNIATDSRISEISQHQSGRGSKRSMTEFEEGFDEPQPENKRSRLSTRSTNSNHLPLRLDSDVGSDNDVGGQQEQDQESQDQESPDELLLRPLARKGRHDPRRSVNEDLSNKPDLPIDDDDDDDDDLYV</sequence>
<feature type="region of interest" description="Disordered" evidence="1">
    <location>
        <begin position="229"/>
        <end position="265"/>
    </location>
</feature>
<feature type="compositionally biased region" description="Polar residues" evidence="1">
    <location>
        <begin position="1023"/>
        <end position="1032"/>
    </location>
</feature>
<reference evidence="3" key="1">
    <citation type="submission" date="2016-06" db="EMBL/GenBank/DDBJ databases">
        <title>Draft Genome sequence of the fungus Inonotus baumii.</title>
        <authorList>
            <person name="Zhu H."/>
            <person name="Lin W."/>
        </authorList>
    </citation>
    <scope>NUCLEOTIDE SEQUENCE</scope>
    <source>
        <strain evidence="3">821</strain>
    </source>
</reference>
<dbReference type="AlphaFoldDB" id="A0A9Q5I3V2"/>
<dbReference type="PANTHER" id="PTHR38248">
    <property type="entry name" value="FUNK1 6"/>
    <property type="match status" value="1"/>
</dbReference>
<feature type="compositionally biased region" description="Basic and acidic residues" evidence="1">
    <location>
        <begin position="73"/>
        <end position="96"/>
    </location>
</feature>
<feature type="compositionally biased region" description="Acidic residues" evidence="1">
    <location>
        <begin position="1087"/>
        <end position="1098"/>
    </location>
</feature>
<keyword evidence="4" id="KW-1185">Reference proteome</keyword>
<dbReference type="Pfam" id="PF17667">
    <property type="entry name" value="Pkinase_fungal"/>
    <property type="match status" value="1"/>
</dbReference>
<dbReference type="PANTHER" id="PTHR38248:SF2">
    <property type="entry name" value="FUNK1 11"/>
    <property type="match status" value="1"/>
</dbReference>
<organism evidence="3 4">
    <name type="scientific">Sanghuangporus baumii</name>
    <name type="common">Phellinus baumii</name>
    <dbReference type="NCBI Taxonomy" id="108892"/>
    <lineage>
        <taxon>Eukaryota</taxon>
        <taxon>Fungi</taxon>
        <taxon>Dikarya</taxon>
        <taxon>Basidiomycota</taxon>
        <taxon>Agaricomycotina</taxon>
        <taxon>Agaricomycetes</taxon>
        <taxon>Hymenochaetales</taxon>
        <taxon>Hymenochaetaceae</taxon>
        <taxon>Sanghuangporus</taxon>
    </lineage>
</organism>
<name>A0A9Q5I3V2_SANBA</name>
<protein>
    <recommendedName>
        <fullName evidence="2">Fungal-type protein kinase domain-containing protein</fullName>
    </recommendedName>
</protein>
<feature type="compositionally biased region" description="Acidic residues" evidence="1">
    <location>
        <begin position="1128"/>
        <end position="1141"/>
    </location>
</feature>
<feature type="region of interest" description="Disordered" evidence="1">
    <location>
        <begin position="1"/>
        <end position="102"/>
    </location>
</feature>
<proteinExistence type="predicted"/>
<evidence type="ECO:0000259" key="2">
    <source>
        <dbReference type="Pfam" id="PF17667"/>
    </source>
</evidence>
<feature type="compositionally biased region" description="Low complexity" evidence="1">
    <location>
        <begin position="1074"/>
        <end position="1086"/>
    </location>
</feature>
<feature type="region of interest" description="Disordered" evidence="1">
    <location>
        <begin position="1023"/>
        <end position="1141"/>
    </location>
</feature>
<gene>
    <name evidence="3" type="ORF">A7U60_g1766</name>
</gene>
<evidence type="ECO:0000313" key="3">
    <source>
        <dbReference type="EMBL" id="OCB91019.1"/>
    </source>
</evidence>
<feature type="compositionally biased region" description="Acidic residues" evidence="1">
    <location>
        <begin position="1040"/>
        <end position="1049"/>
    </location>
</feature>
<dbReference type="InterPro" id="IPR011009">
    <property type="entry name" value="Kinase-like_dom_sf"/>
</dbReference>
<dbReference type="OrthoDB" id="3265188at2759"/>
<dbReference type="EMBL" id="LNZH02000109">
    <property type="protein sequence ID" value="OCB91019.1"/>
    <property type="molecule type" value="Genomic_DNA"/>
</dbReference>
<evidence type="ECO:0000256" key="1">
    <source>
        <dbReference type="SAM" id="MobiDB-lite"/>
    </source>
</evidence>
<feature type="compositionally biased region" description="Basic and acidic residues" evidence="1">
    <location>
        <begin position="1114"/>
        <end position="1123"/>
    </location>
</feature>
<dbReference type="Gene3D" id="1.10.510.10">
    <property type="entry name" value="Transferase(Phosphotransferase) domain 1"/>
    <property type="match status" value="1"/>
</dbReference>
<accession>A0A9Q5I3V2</accession>
<dbReference type="InterPro" id="IPR040976">
    <property type="entry name" value="Pkinase_fungal"/>
</dbReference>
<dbReference type="SUPFAM" id="SSF56112">
    <property type="entry name" value="Protein kinase-like (PK-like)"/>
    <property type="match status" value="1"/>
</dbReference>
<dbReference type="Proteomes" id="UP000757232">
    <property type="component" value="Unassembled WGS sequence"/>
</dbReference>
<feature type="compositionally biased region" description="Basic and acidic residues" evidence="1">
    <location>
        <begin position="30"/>
        <end position="49"/>
    </location>
</feature>
<comment type="caution">
    <text evidence="3">The sequence shown here is derived from an EMBL/GenBank/DDBJ whole genome shotgun (WGS) entry which is preliminary data.</text>
</comment>
<evidence type="ECO:0000313" key="4">
    <source>
        <dbReference type="Proteomes" id="UP000757232"/>
    </source>
</evidence>